<feature type="transmembrane region" description="Helical" evidence="1">
    <location>
        <begin position="6"/>
        <end position="26"/>
    </location>
</feature>
<gene>
    <name evidence="2" type="ORF">mv_L346</name>
</gene>
<keyword evidence="1" id="KW-1133">Transmembrane helix</keyword>
<evidence type="ECO:0000256" key="1">
    <source>
        <dbReference type="SAM" id="Phobius"/>
    </source>
</evidence>
<keyword evidence="1" id="KW-0472">Membrane</keyword>
<organism evidence="2">
    <name type="scientific">Moumouvirus sp. 'Monve'</name>
    <dbReference type="NCBI Taxonomy" id="1128131"/>
    <lineage>
        <taxon>Viruses</taxon>
        <taxon>Varidnaviria</taxon>
        <taxon>Bamfordvirae</taxon>
        <taxon>Nucleocytoviricota</taxon>
        <taxon>Megaviricetes</taxon>
        <taxon>Imitervirales</taxon>
        <taxon>Mimiviridae</taxon>
        <taxon>Megamimivirinae</taxon>
        <taxon>Moumouvirus</taxon>
    </lineage>
</organism>
<evidence type="ECO:0000313" key="2">
    <source>
        <dbReference type="EMBL" id="AEX62551.1"/>
    </source>
</evidence>
<keyword evidence="1" id="KW-0812">Transmembrane</keyword>
<name>H2EDS8_9VIRU</name>
<protein>
    <submittedName>
        <fullName evidence="2">Uncharacterized protein</fullName>
    </submittedName>
</protein>
<proteinExistence type="predicted"/>
<reference evidence="2" key="1">
    <citation type="submission" date="2011-10" db="EMBL/GenBank/DDBJ databases">
        <title>Provirophages and transpovirons: unique mobilome of giant viruses.</title>
        <authorList>
            <person name="Desnues C."/>
            <person name="LaScola B."/>
            <person name="Yutin N."/>
            <person name="Fournous G."/>
            <person name="Koonin E."/>
            <person name="Raoult D."/>
        </authorList>
    </citation>
    <scope>NUCLEOTIDE SEQUENCE</scope>
    <source>
        <strain evidence="2">Mv13-mv</strain>
    </source>
</reference>
<accession>H2EDS8</accession>
<sequence>MERLRIIFIDSILLFLSCIVEIISYLKNKFKGIILPKKNIIEAKKILEERNNYPGTGYICGSVNISSINEIDKERILQARLSKFSQNANSSNLEKQKKLGNLLTINISENNYTNKNIICQIKKVNKF</sequence>
<dbReference type="EMBL" id="JN885997">
    <property type="protein sequence ID" value="AEX62551.1"/>
    <property type="molecule type" value="Genomic_DNA"/>
</dbReference>